<comment type="caution">
    <text evidence="2">The sequence shown here is derived from an EMBL/GenBank/DDBJ whole genome shotgun (WGS) entry which is preliminary data.</text>
</comment>
<feature type="region of interest" description="Disordered" evidence="1">
    <location>
        <begin position="185"/>
        <end position="209"/>
    </location>
</feature>
<keyword evidence="3" id="KW-1185">Reference proteome</keyword>
<dbReference type="AlphaFoldDB" id="A0A2N5IXV9"/>
<evidence type="ECO:0000313" key="2">
    <source>
        <dbReference type="EMBL" id="PLS26789.1"/>
    </source>
</evidence>
<protein>
    <submittedName>
        <fullName evidence="2">Uncharacterized protein</fullName>
    </submittedName>
</protein>
<accession>A0A2N5IXV9</accession>
<proteinExistence type="predicted"/>
<organism evidence="2 3">
    <name type="scientific">Bifidobacterium anseris</name>
    <dbReference type="NCBI Taxonomy" id="2020963"/>
    <lineage>
        <taxon>Bacteria</taxon>
        <taxon>Bacillati</taxon>
        <taxon>Actinomycetota</taxon>
        <taxon>Actinomycetes</taxon>
        <taxon>Bifidobacteriales</taxon>
        <taxon>Bifidobacteriaceae</taxon>
        <taxon>Bifidobacterium</taxon>
    </lineage>
</organism>
<reference evidence="2 3" key="1">
    <citation type="submission" date="2017-07" db="EMBL/GenBank/DDBJ databases">
        <title>Bifidobacterium novel species.</title>
        <authorList>
            <person name="Lugli G.A."/>
            <person name="Milani C."/>
            <person name="Duranti S."/>
            <person name="Mangifesta M."/>
        </authorList>
    </citation>
    <scope>NUCLEOTIDE SEQUENCE [LARGE SCALE GENOMIC DNA]</scope>
    <source>
        <strain evidence="3">Goo31D</strain>
    </source>
</reference>
<sequence>MSMPQWQHRTPAGASARLQAADARAYAFRTSSSLLPWPLPDIRLSDSAAFDLRGTSSSLRPQPIKRLMNIIGVLPNFRTLALWAIPCCIRSQSQAISTKQHLCRHMLSTPTPCICSITRLNRLSSLDRQAHGHQRFPFGQHAVHIQRMSNVRIHATPEAAPTYPHAHSTIAIGAVQTSTGAPIRFAAPAPPGAPSAARPPLQPTTTRGS</sequence>
<dbReference type="Proteomes" id="UP000234935">
    <property type="component" value="Unassembled WGS sequence"/>
</dbReference>
<evidence type="ECO:0000313" key="3">
    <source>
        <dbReference type="Proteomes" id="UP000234935"/>
    </source>
</evidence>
<name>A0A2N5IXV9_9BIFI</name>
<evidence type="ECO:0000256" key="1">
    <source>
        <dbReference type="SAM" id="MobiDB-lite"/>
    </source>
</evidence>
<gene>
    <name evidence="2" type="ORF">CGZ88_1274</name>
</gene>
<dbReference type="EMBL" id="NMYC01000005">
    <property type="protein sequence ID" value="PLS26789.1"/>
    <property type="molecule type" value="Genomic_DNA"/>
</dbReference>